<gene>
    <name evidence="2" type="ORF">G4D61_09825</name>
    <name evidence="1" type="ORF">NG54_04170</name>
</gene>
<name>A0A0A6Y1S3_9BACI</name>
<organism evidence="1 3">
    <name type="scientific">Heyndrickxia ginsengihumi</name>
    <dbReference type="NCBI Taxonomy" id="363870"/>
    <lineage>
        <taxon>Bacteria</taxon>
        <taxon>Bacillati</taxon>
        <taxon>Bacillota</taxon>
        <taxon>Bacilli</taxon>
        <taxon>Bacillales</taxon>
        <taxon>Bacillaceae</taxon>
        <taxon>Heyndrickxia</taxon>
    </lineage>
</organism>
<dbReference type="EMBL" id="JAAIWK010000014">
    <property type="protein sequence ID" value="NEY20255.1"/>
    <property type="molecule type" value="Genomic_DNA"/>
</dbReference>
<dbReference type="Proteomes" id="UP000476934">
    <property type="component" value="Unassembled WGS sequence"/>
</dbReference>
<dbReference type="EMBL" id="JRUN01000008">
    <property type="protein sequence ID" value="KHD86227.1"/>
    <property type="molecule type" value="Genomic_DNA"/>
</dbReference>
<comment type="caution">
    <text evidence="1">The sequence shown here is derived from an EMBL/GenBank/DDBJ whole genome shotgun (WGS) entry which is preliminary data.</text>
</comment>
<dbReference type="RefSeq" id="WP_025726957.1">
    <property type="nucleotide sequence ID" value="NZ_JAAIWK010000014.1"/>
</dbReference>
<reference evidence="2 4" key="3">
    <citation type="submission" date="2020-03" db="EMBL/GenBank/DDBJ databases">
        <title>Bacillus aquiflavi sp. nov., isolated from yellow water of strong flavor Chinese baijiu in Yibin region of China.</title>
        <authorList>
            <person name="Xie J."/>
        </authorList>
    </citation>
    <scope>NUCLEOTIDE SEQUENCE [LARGE SCALE GENOMIC DNA]</scope>
    <source>
        <strain evidence="2 4">Gsoil 114</strain>
    </source>
</reference>
<evidence type="ECO:0000313" key="2">
    <source>
        <dbReference type="EMBL" id="NEY20255.1"/>
    </source>
</evidence>
<reference evidence="2" key="2">
    <citation type="submission" date="2020-02" db="EMBL/GenBank/DDBJ databases">
        <authorList>
            <person name="Feng H."/>
        </authorList>
    </citation>
    <scope>NUCLEOTIDE SEQUENCE [LARGE SCALE GENOMIC DNA]</scope>
    <source>
        <strain evidence="2">Gsoil 114</strain>
    </source>
</reference>
<proteinExistence type="predicted"/>
<keyword evidence="4" id="KW-1185">Reference proteome</keyword>
<reference evidence="1 3" key="1">
    <citation type="submission" date="2014-10" db="EMBL/GenBank/DDBJ databases">
        <title>Draft genome of phytase producing Bacillus ginsengihumi strain M2.11.</title>
        <authorList>
            <person name="Toymentseva A."/>
            <person name="Boulygina E.A."/>
            <person name="Kazakov S.V."/>
            <person name="Kayumov I."/>
            <person name="Suleimanova A.D."/>
            <person name="Mardanova A.M."/>
            <person name="Maria S.N."/>
            <person name="Sergey M.Y."/>
            <person name="Sharipova M.R."/>
        </authorList>
    </citation>
    <scope>NUCLEOTIDE SEQUENCE [LARGE SCALE GENOMIC DNA]</scope>
    <source>
        <strain evidence="1 3">M2.11</strain>
    </source>
</reference>
<dbReference type="Proteomes" id="UP000030588">
    <property type="component" value="Unassembled WGS sequence"/>
</dbReference>
<protein>
    <submittedName>
        <fullName evidence="1">Uncharacterized protein</fullName>
    </submittedName>
</protein>
<evidence type="ECO:0000313" key="3">
    <source>
        <dbReference type="Proteomes" id="UP000030588"/>
    </source>
</evidence>
<dbReference type="AlphaFoldDB" id="A0A0A6Y1S3"/>
<sequence>MNALQYSVAADKILLQENKRDEDIEFIIKFQKAEIQKDLHELRQFFENDAVYSDVLFYTYKDHLQVIVKKESYVSFILGLFKWKLLKNVQWNE</sequence>
<accession>A0A0A6Y1S3</accession>
<dbReference type="OrthoDB" id="2941641at2"/>
<evidence type="ECO:0000313" key="1">
    <source>
        <dbReference type="EMBL" id="KHD86227.1"/>
    </source>
</evidence>
<evidence type="ECO:0000313" key="4">
    <source>
        <dbReference type="Proteomes" id="UP000476934"/>
    </source>
</evidence>